<sequence length="193" mass="22254">MKFGLVYTYLFCFMLLVLSSCEKETLRITEHTEAWLQTKAEAKLQFTSHTGEKDEVTITVKKDTHSKANVYGDRKYEYYLLTYSGKSNDLGLVVMAEHNTINITNLGQLDFNTDFVSLTTGKNASDEVIQAFNIQAEFVDNLTLNNKTYDRVLRIVFNVDHSGTNRLKEIYYAKHHGLVYYQTTDGQFWSLDN</sequence>
<gene>
    <name evidence="1" type="ORF">H8S84_00515</name>
</gene>
<protein>
    <submittedName>
        <fullName evidence="1">Uncharacterized protein</fullName>
    </submittedName>
</protein>
<dbReference type="RefSeq" id="WP_187065321.1">
    <property type="nucleotide sequence ID" value="NZ_JACRVF010000001.1"/>
</dbReference>
<name>A0A923N6C3_9BACT</name>
<keyword evidence="2" id="KW-1185">Reference proteome</keyword>
<proteinExistence type="predicted"/>
<comment type="caution">
    <text evidence="1">The sequence shown here is derived from an EMBL/GenBank/DDBJ whole genome shotgun (WGS) entry which is preliminary data.</text>
</comment>
<evidence type="ECO:0000313" key="1">
    <source>
        <dbReference type="EMBL" id="MBC5991310.1"/>
    </source>
</evidence>
<accession>A0A923N6C3</accession>
<organism evidence="1 2">
    <name type="scientific">Pontibacter cellulosilyticus</name>
    <dbReference type="NCBI Taxonomy" id="1720253"/>
    <lineage>
        <taxon>Bacteria</taxon>
        <taxon>Pseudomonadati</taxon>
        <taxon>Bacteroidota</taxon>
        <taxon>Cytophagia</taxon>
        <taxon>Cytophagales</taxon>
        <taxon>Hymenobacteraceae</taxon>
        <taxon>Pontibacter</taxon>
    </lineage>
</organism>
<dbReference type="EMBL" id="JACRVF010000001">
    <property type="protein sequence ID" value="MBC5991310.1"/>
    <property type="molecule type" value="Genomic_DNA"/>
</dbReference>
<dbReference type="Proteomes" id="UP000603640">
    <property type="component" value="Unassembled WGS sequence"/>
</dbReference>
<reference evidence="1" key="1">
    <citation type="submission" date="2020-08" db="EMBL/GenBank/DDBJ databases">
        <title>Pontibacter sp. SD6 16S ribosomal RNA gene Genome sequencing and assembly.</title>
        <authorList>
            <person name="Kang M."/>
        </authorList>
    </citation>
    <scope>NUCLEOTIDE SEQUENCE</scope>
    <source>
        <strain evidence="1">SD6</strain>
    </source>
</reference>
<dbReference type="PROSITE" id="PS51257">
    <property type="entry name" value="PROKAR_LIPOPROTEIN"/>
    <property type="match status" value="1"/>
</dbReference>
<evidence type="ECO:0000313" key="2">
    <source>
        <dbReference type="Proteomes" id="UP000603640"/>
    </source>
</evidence>
<dbReference type="AlphaFoldDB" id="A0A923N6C3"/>